<dbReference type="AlphaFoldDB" id="A0A0N7LXQ3"/>
<dbReference type="Proteomes" id="UP000051887">
    <property type="component" value="Unassembled WGS sequence"/>
</dbReference>
<dbReference type="EMBL" id="CYSC01000033">
    <property type="protein sequence ID" value="CUH72543.1"/>
    <property type="molecule type" value="Genomic_DNA"/>
</dbReference>
<keyword evidence="4" id="KW-1185">Reference proteome</keyword>
<evidence type="ECO:0000313" key="2">
    <source>
        <dbReference type="EMBL" id="CUH66213.1"/>
    </source>
</evidence>
<reference evidence="3 5" key="2">
    <citation type="submission" date="2015-09" db="EMBL/GenBank/DDBJ databases">
        <authorList>
            <consortium name="Swine Surveillance"/>
        </authorList>
    </citation>
    <scope>NUCLEOTIDE SEQUENCE [LARGE SCALE GENOMIC DNA]</scope>
    <source>
        <strain evidence="3 5">5120</strain>
    </source>
</reference>
<evidence type="ECO:0000313" key="4">
    <source>
        <dbReference type="Proteomes" id="UP000051086"/>
    </source>
</evidence>
<reference evidence="2 4" key="1">
    <citation type="submission" date="2015-09" db="EMBL/GenBank/DDBJ databases">
        <authorList>
            <person name="Rodrigo-Torres L."/>
            <person name="Arahal D.R."/>
        </authorList>
    </citation>
    <scope>NUCLEOTIDE SEQUENCE [LARGE SCALE GENOMIC DNA]</scope>
    <source>
        <strain evidence="2 4">CECT 5118</strain>
    </source>
</reference>
<evidence type="ECO:0000313" key="5">
    <source>
        <dbReference type="Proteomes" id="UP000051887"/>
    </source>
</evidence>
<gene>
    <name evidence="2" type="ORF">TL5118_01646</name>
    <name evidence="3" type="ORF">TL5120_02348</name>
</gene>
<protein>
    <submittedName>
        <fullName evidence="3">Uncharacterized protein</fullName>
    </submittedName>
</protein>
<name>A0A0N7LXQ3_9RHOB</name>
<feature type="transmembrane region" description="Helical" evidence="1">
    <location>
        <begin position="6"/>
        <end position="36"/>
    </location>
</feature>
<dbReference type="Proteomes" id="UP000051086">
    <property type="component" value="Unassembled WGS sequence"/>
</dbReference>
<keyword evidence="1" id="KW-1133">Transmembrane helix</keyword>
<dbReference type="OrthoDB" id="7869902at2"/>
<keyword evidence="1" id="KW-0472">Membrane</keyword>
<feature type="transmembrane region" description="Helical" evidence="1">
    <location>
        <begin position="57"/>
        <end position="85"/>
    </location>
</feature>
<organism evidence="3 5">
    <name type="scientific">Thalassovita autumnalis</name>
    <dbReference type="NCBI Taxonomy" id="2072972"/>
    <lineage>
        <taxon>Bacteria</taxon>
        <taxon>Pseudomonadati</taxon>
        <taxon>Pseudomonadota</taxon>
        <taxon>Alphaproteobacteria</taxon>
        <taxon>Rhodobacterales</taxon>
        <taxon>Roseobacteraceae</taxon>
        <taxon>Thalassovita</taxon>
    </lineage>
</organism>
<accession>A0A0N7LXQ3</accession>
<sequence>MTKSRMINYIALPGLLVAAVLGLYWVWGLMFLWWLVPSLQSGRAHLITEVCRDEDPILFWAVILLWAAFGLMMIAASLFPAYAIWLV</sequence>
<keyword evidence="1" id="KW-0812">Transmembrane</keyword>
<proteinExistence type="predicted"/>
<dbReference type="EMBL" id="CYSB01000026">
    <property type="protein sequence ID" value="CUH66213.1"/>
    <property type="molecule type" value="Genomic_DNA"/>
</dbReference>
<evidence type="ECO:0000313" key="3">
    <source>
        <dbReference type="EMBL" id="CUH72543.1"/>
    </source>
</evidence>
<evidence type="ECO:0000256" key="1">
    <source>
        <dbReference type="SAM" id="Phobius"/>
    </source>
</evidence>
<dbReference type="RefSeq" id="WP_058243741.1">
    <property type="nucleotide sequence ID" value="NZ_CYSB01000026.1"/>
</dbReference>